<keyword evidence="3" id="KW-1185">Reference proteome</keyword>
<organism evidence="2 3">
    <name type="scientific">Panaeolus cyanescens</name>
    <dbReference type="NCBI Taxonomy" id="181874"/>
    <lineage>
        <taxon>Eukaryota</taxon>
        <taxon>Fungi</taxon>
        <taxon>Dikarya</taxon>
        <taxon>Basidiomycota</taxon>
        <taxon>Agaricomycotina</taxon>
        <taxon>Agaricomycetes</taxon>
        <taxon>Agaricomycetidae</taxon>
        <taxon>Agaricales</taxon>
        <taxon>Agaricineae</taxon>
        <taxon>Galeropsidaceae</taxon>
        <taxon>Panaeolus</taxon>
    </lineage>
</organism>
<protein>
    <submittedName>
        <fullName evidence="2">Uncharacterized protein</fullName>
    </submittedName>
</protein>
<feature type="region of interest" description="Disordered" evidence="1">
    <location>
        <begin position="74"/>
        <end position="93"/>
    </location>
</feature>
<dbReference type="AlphaFoldDB" id="A0A409YJP0"/>
<dbReference type="InParanoid" id="A0A409YJP0"/>
<dbReference type="EMBL" id="NHTK01001089">
    <property type="protein sequence ID" value="PPR03241.1"/>
    <property type="molecule type" value="Genomic_DNA"/>
</dbReference>
<dbReference type="Proteomes" id="UP000284842">
    <property type="component" value="Unassembled WGS sequence"/>
</dbReference>
<evidence type="ECO:0000313" key="2">
    <source>
        <dbReference type="EMBL" id="PPR03241.1"/>
    </source>
</evidence>
<name>A0A409YJP0_9AGAR</name>
<feature type="non-terminal residue" evidence="2">
    <location>
        <position position="1"/>
    </location>
</feature>
<evidence type="ECO:0000313" key="3">
    <source>
        <dbReference type="Proteomes" id="UP000284842"/>
    </source>
</evidence>
<comment type="caution">
    <text evidence="2">The sequence shown here is derived from an EMBL/GenBank/DDBJ whole genome shotgun (WGS) entry which is preliminary data.</text>
</comment>
<evidence type="ECO:0000256" key="1">
    <source>
        <dbReference type="SAM" id="MobiDB-lite"/>
    </source>
</evidence>
<accession>A0A409YJP0</accession>
<feature type="compositionally biased region" description="Low complexity" evidence="1">
    <location>
        <begin position="425"/>
        <end position="444"/>
    </location>
</feature>
<gene>
    <name evidence="2" type="ORF">CVT24_012726</name>
</gene>
<feature type="region of interest" description="Disordered" evidence="1">
    <location>
        <begin position="541"/>
        <end position="561"/>
    </location>
</feature>
<reference evidence="2 3" key="1">
    <citation type="journal article" date="2018" name="Evol. Lett.">
        <title>Horizontal gene cluster transfer increased hallucinogenic mushroom diversity.</title>
        <authorList>
            <person name="Reynolds H.T."/>
            <person name="Vijayakumar V."/>
            <person name="Gluck-Thaler E."/>
            <person name="Korotkin H.B."/>
            <person name="Matheny P.B."/>
            <person name="Slot J.C."/>
        </authorList>
    </citation>
    <scope>NUCLEOTIDE SEQUENCE [LARGE SCALE GENOMIC DNA]</scope>
    <source>
        <strain evidence="2 3">2629</strain>
    </source>
</reference>
<feature type="compositionally biased region" description="Basic and acidic residues" evidence="1">
    <location>
        <begin position="448"/>
        <end position="457"/>
    </location>
</feature>
<sequence>NPLDLSDTSLFDPVPDALATHNQLPNELDSPDLSPIDLSFLHNPRNYTPSPVQTPRLTQQDLDRLEQEAATHMANGNSMPHRGDRSAPTFDPTRPRELKRYFADLEYLFKDCNVTSEDIKIASAAISKPLNSGKHYPSSVLLNPNLKNCIAQARRDGMYSVADAAEYHRKFTAIAHFLKSKNRLSDIEANRKYITGFQDRFWHLVFNRLQLQHANHHPQDPWPINDVYNAVRFILQGSGNIVRVEDTLPSSSPAPASSPLLPFKSEDISQLLNEISSLKLAVESLKANQSSRSSNPPRNRSPGCNFCGKDHYIRACELVNDYIRAGKCKHNVEGKVTLPSGAFVPSDIPGALLKDRIDEWHRRNPNQLAAAQLLNSIASDHGPHHTAGFTLSKAARIAALEAEIFALKSRGDDQPQTRGIIRTRAQASKESSKSKASPSSTQSQPEAMPEHPFRATREVPVAPKDPVRPSDPTPTPAKKSEPAYRHLPPICDPALTSRVTDKFLDVPIPMTARELLAIAPDLRSQIRESITTKRIATKEAAMVSVSQDKETTPAEEDDEEDIEEVISRAILLNQEASDPPERPSASHSHSVLVFSVNVAPDPIETYLRSLPKGLVRFAVVIVIRTARRSLLSNRFFNE</sequence>
<dbReference type="OrthoDB" id="3252634at2759"/>
<proteinExistence type="predicted"/>
<feature type="region of interest" description="Disordered" evidence="1">
    <location>
        <begin position="424"/>
        <end position="489"/>
    </location>
</feature>